<proteinExistence type="predicted"/>
<comment type="caution">
    <text evidence="2">The sequence shown here is derived from an EMBL/GenBank/DDBJ whole genome shotgun (WGS) entry which is preliminary data.</text>
</comment>
<accession>A0ABU6VUI3</accession>
<dbReference type="EMBL" id="JASCZI010153246">
    <property type="protein sequence ID" value="MED6177199.1"/>
    <property type="molecule type" value="Genomic_DNA"/>
</dbReference>
<reference evidence="2 3" key="1">
    <citation type="journal article" date="2023" name="Plants (Basel)">
        <title>Bridging the Gap: Combining Genomics and Transcriptomics Approaches to Understand Stylosanthes scabra, an Orphan Legume from the Brazilian Caatinga.</title>
        <authorList>
            <person name="Ferreira-Neto J.R.C."/>
            <person name="da Silva M.D."/>
            <person name="Binneck E."/>
            <person name="de Melo N.F."/>
            <person name="da Silva R.H."/>
            <person name="de Melo A.L.T.M."/>
            <person name="Pandolfi V."/>
            <person name="Bustamante F.O."/>
            <person name="Brasileiro-Vidal A.C."/>
            <person name="Benko-Iseppon A.M."/>
        </authorList>
    </citation>
    <scope>NUCLEOTIDE SEQUENCE [LARGE SCALE GENOMIC DNA]</scope>
    <source>
        <tissue evidence="2">Leaves</tissue>
    </source>
</reference>
<gene>
    <name evidence="2" type="ORF">PIB30_095754</name>
</gene>
<name>A0ABU6VUI3_9FABA</name>
<evidence type="ECO:0000313" key="2">
    <source>
        <dbReference type="EMBL" id="MED6177199.1"/>
    </source>
</evidence>
<dbReference type="Proteomes" id="UP001341840">
    <property type="component" value="Unassembled WGS sequence"/>
</dbReference>
<feature type="compositionally biased region" description="Polar residues" evidence="1">
    <location>
        <begin position="146"/>
        <end position="159"/>
    </location>
</feature>
<protein>
    <submittedName>
        <fullName evidence="2">Uncharacterized protein</fullName>
    </submittedName>
</protein>
<sequence length="197" mass="22228">MVLSDLGRARPVGSVEKPYLGFIPSSHRLREANGRISSWPAIRARHASYLIPHFLMNASTGNIRFSPPFSFFTPRLNGSGVIYYEYEKHEKFEDYDDKANAELGTFKIRHYHFDDESFVHPLHNVRFDPDHPYEVPIEALIADRSLGSSENGKTSTRGSHPSRRLSPAPHYSPRGLSLSQQVLSSSKAASSLQFVIE</sequence>
<evidence type="ECO:0000256" key="1">
    <source>
        <dbReference type="SAM" id="MobiDB-lite"/>
    </source>
</evidence>
<evidence type="ECO:0000313" key="3">
    <source>
        <dbReference type="Proteomes" id="UP001341840"/>
    </source>
</evidence>
<feature type="region of interest" description="Disordered" evidence="1">
    <location>
        <begin position="146"/>
        <end position="172"/>
    </location>
</feature>
<keyword evidence="3" id="KW-1185">Reference proteome</keyword>
<organism evidence="2 3">
    <name type="scientific">Stylosanthes scabra</name>
    <dbReference type="NCBI Taxonomy" id="79078"/>
    <lineage>
        <taxon>Eukaryota</taxon>
        <taxon>Viridiplantae</taxon>
        <taxon>Streptophyta</taxon>
        <taxon>Embryophyta</taxon>
        <taxon>Tracheophyta</taxon>
        <taxon>Spermatophyta</taxon>
        <taxon>Magnoliopsida</taxon>
        <taxon>eudicotyledons</taxon>
        <taxon>Gunneridae</taxon>
        <taxon>Pentapetalae</taxon>
        <taxon>rosids</taxon>
        <taxon>fabids</taxon>
        <taxon>Fabales</taxon>
        <taxon>Fabaceae</taxon>
        <taxon>Papilionoideae</taxon>
        <taxon>50 kb inversion clade</taxon>
        <taxon>dalbergioids sensu lato</taxon>
        <taxon>Dalbergieae</taxon>
        <taxon>Pterocarpus clade</taxon>
        <taxon>Stylosanthes</taxon>
    </lineage>
</organism>